<keyword evidence="1" id="KW-0560">Oxidoreductase</keyword>
<sequence length="307" mass="34915">MKIQYSQLNKFLEQGYCSLGEIINQQKCRELLEFIKQTRDFEHGLFIEEEDFRANPQYTGVNPCPGRNILEGLDLSFIEQNPVLQSVLSELLGEEYSVVIKKVICGVPKKWIPDWALLEIDRLPVPNLGAFIKPQYRDITYFHGIDFHQDIIDYKNRLSDFITLYIYLDDVSELDSPLFIIPGSHIFGATTFPHSLISCGDASNSWLYSDNRGKSKFLQSNILTGTAGSTWFWHSCLLHGTQPTKLSQSRISLRYIIEKSRSSPSVLLDYVNSNLDGPLSLDNTRNDLNENGKSILRGNIINGNAKT</sequence>
<dbReference type="Gene3D" id="2.60.120.620">
    <property type="entry name" value="q2cbj1_9rhob like domain"/>
    <property type="match status" value="1"/>
</dbReference>
<dbReference type="RefSeq" id="WP_190957431.1">
    <property type="nucleotide sequence ID" value="NZ_JACJTU010000024.1"/>
</dbReference>
<evidence type="ECO:0000313" key="1">
    <source>
        <dbReference type="EMBL" id="MBD2736820.1"/>
    </source>
</evidence>
<gene>
    <name evidence="1" type="ORF">H6H03_23510</name>
</gene>
<dbReference type="Pfam" id="PF05721">
    <property type="entry name" value="PhyH"/>
    <property type="match status" value="1"/>
</dbReference>
<dbReference type="Proteomes" id="UP000637383">
    <property type="component" value="Unassembled WGS sequence"/>
</dbReference>
<comment type="caution">
    <text evidence="1">The sequence shown here is derived from an EMBL/GenBank/DDBJ whole genome shotgun (WGS) entry which is preliminary data.</text>
</comment>
<keyword evidence="2" id="KW-1185">Reference proteome</keyword>
<evidence type="ECO:0000313" key="2">
    <source>
        <dbReference type="Proteomes" id="UP000637383"/>
    </source>
</evidence>
<dbReference type="EMBL" id="JACJTU010000024">
    <property type="protein sequence ID" value="MBD2736820.1"/>
    <property type="molecule type" value="Genomic_DNA"/>
</dbReference>
<reference evidence="1 2" key="1">
    <citation type="journal article" date="2020" name="ISME J.">
        <title>Comparative genomics reveals insights into cyanobacterial evolution and habitat adaptation.</title>
        <authorList>
            <person name="Chen M.Y."/>
            <person name="Teng W.K."/>
            <person name="Zhao L."/>
            <person name="Hu C.X."/>
            <person name="Zhou Y.K."/>
            <person name="Han B.P."/>
            <person name="Song L.R."/>
            <person name="Shu W.S."/>
        </authorList>
    </citation>
    <scope>NUCLEOTIDE SEQUENCE [LARGE SCALE GENOMIC DNA]</scope>
    <source>
        <strain evidence="1 2">FACHB-159</strain>
    </source>
</reference>
<protein>
    <submittedName>
        <fullName evidence="1">Phytanoyl-CoA dioxygenase family protein</fullName>
    </submittedName>
</protein>
<dbReference type="InterPro" id="IPR008775">
    <property type="entry name" value="Phytyl_CoA_dOase-like"/>
</dbReference>
<organism evidence="1 2">
    <name type="scientific">Nostoc paludosum FACHB-159</name>
    <dbReference type="NCBI Taxonomy" id="2692908"/>
    <lineage>
        <taxon>Bacteria</taxon>
        <taxon>Bacillati</taxon>
        <taxon>Cyanobacteriota</taxon>
        <taxon>Cyanophyceae</taxon>
        <taxon>Nostocales</taxon>
        <taxon>Nostocaceae</taxon>
        <taxon>Nostoc</taxon>
    </lineage>
</organism>
<dbReference type="GO" id="GO:0051213">
    <property type="term" value="F:dioxygenase activity"/>
    <property type="evidence" value="ECO:0007669"/>
    <property type="project" value="UniProtKB-KW"/>
</dbReference>
<dbReference type="SUPFAM" id="SSF51197">
    <property type="entry name" value="Clavaminate synthase-like"/>
    <property type="match status" value="1"/>
</dbReference>
<name>A0ABR8KBC7_9NOSO</name>
<proteinExistence type="predicted"/>
<keyword evidence="1" id="KW-0223">Dioxygenase</keyword>
<accession>A0ABR8KBC7</accession>